<proteinExistence type="predicted"/>
<dbReference type="Proteomes" id="UP000034350">
    <property type="component" value="Unassembled WGS sequence"/>
</dbReference>
<keyword evidence="3" id="KW-1185">Reference proteome</keyword>
<evidence type="ECO:0000256" key="1">
    <source>
        <dbReference type="SAM" id="Coils"/>
    </source>
</evidence>
<name>A0A0F9ZBN6_9MICR</name>
<protein>
    <submittedName>
        <fullName evidence="2">Uncharacterized protein</fullName>
    </submittedName>
</protein>
<evidence type="ECO:0000313" key="3">
    <source>
        <dbReference type="Proteomes" id="UP000034350"/>
    </source>
</evidence>
<dbReference type="AlphaFoldDB" id="A0A0F9ZBN6"/>
<evidence type="ECO:0000313" key="2">
    <source>
        <dbReference type="EMBL" id="KKO75104.1"/>
    </source>
</evidence>
<dbReference type="VEuPathDB" id="MicrosporidiaDB:NCER_101245"/>
<comment type="caution">
    <text evidence="2">The sequence shown here is derived from an EMBL/GenBank/DDBJ whole genome shotgun (WGS) entry which is preliminary data.</text>
</comment>
<dbReference type="EMBL" id="JPQZ01000032">
    <property type="protein sequence ID" value="KKO75104.1"/>
    <property type="molecule type" value="Genomic_DNA"/>
</dbReference>
<keyword evidence="1" id="KW-0175">Coiled coil</keyword>
<sequence>MPNIEESIESKFSVLNELKETKKGIEEFIKTFDMYKSEQDDINNQINDLNKELKNYDMIDYLYSKLDCNLVSLNIVNKLIQQVKICKNEIIDDDYLLKCEVIYKYLVEEGYFFIRKILNKSVDLLYMNNDFVIFTNLMGNDTQIKQFILWQRSQECYKKKSYYNGDLNVFYRMMVKQECFVWSKLFYEDFLKTVNSLKNDKTFTLYEKFLYSILLPYFEEEEYISITVVKKEICIDDFYRSVEIQDLIYDLVLQKCYRMYTGYKHKVMEI</sequence>
<gene>
    <name evidence="2" type="ORF">AAJ76_3200022197</name>
</gene>
<dbReference type="VEuPathDB" id="MicrosporidiaDB:G9O61_00g007920"/>
<dbReference type="RefSeq" id="XP_024330846.1">
    <property type="nucleotide sequence ID" value="XM_024475165.1"/>
</dbReference>
<accession>A0A0F9ZBN6</accession>
<dbReference type="OrthoDB" id="10531053at2759"/>
<reference evidence="2 3" key="1">
    <citation type="journal article" date="2015" name="Environ. Microbiol.">
        <title>Genome analyses suggest the presence of polyploidy and recent human-driven expansions in eight global populations of the honeybee pathogen Nosema ceranae.</title>
        <authorList>
            <person name="Pelin A."/>
            <person name="Selman M."/>
            <person name="Aris-Brosou S."/>
            <person name="Farinelli L."/>
            <person name="Corradi N."/>
        </authorList>
    </citation>
    <scope>NUCLEOTIDE SEQUENCE [LARGE SCALE GENOMIC DNA]</scope>
    <source>
        <strain evidence="2 3">PA08 1199</strain>
    </source>
</reference>
<dbReference type="VEuPathDB" id="MicrosporidiaDB:AAJ76_3200022197"/>
<organism evidence="2 3">
    <name type="scientific">Vairimorpha ceranae</name>
    <dbReference type="NCBI Taxonomy" id="40302"/>
    <lineage>
        <taxon>Eukaryota</taxon>
        <taxon>Fungi</taxon>
        <taxon>Fungi incertae sedis</taxon>
        <taxon>Microsporidia</taxon>
        <taxon>Nosematidae</taxon>
        <taxon>Vairimorpha</taxon>
    </lineage>
</organism>
<dbReference type="GeneID" id="36320099"/>
<feature type="coiled-coil region" evidence="1">
    <location>
        <begin position="32"/>
        <end position="59"/>
    </location>
</feature>